<gene>
    <name evidence="1" type="ORF">UU43_C0005G0021</name>
</gene>
<evidence type="ECO:0000313" key="2">
    <source>
        <dbReference type="Proteomes" id="UP000034190"/>
    </source>
</evidence>
<dbReference type="EMBL" id="LCAP01000005">
    <property type="protein sequence ID" value="KKR91490.1"/>
    <property type="molecule type" value="Genomic_DNA"/>
</dbReference>
<sequence>MAISLAVLLLTVFSCWAIYYLARILQQSFQIVKEMRDRLHKVDTVIDAVKEKIEHSASYLLLIGEGIKTLVGIMKSRGEKKRKAKKE</sequence>
<accession>A0A0G0X477</accession>
<name>A0A0G0X477_9BACT</name>
<evidence type="ECO:0008006" key="3">
    <source>
        <dbReference type="Google" id="ProtNLM"/>
    </source>
</evidence>
<comment type="caution">
    <text evidence="1">The sequence shown here is derived from an EMBL/GenBank/DDBJ whole genome shotgun (WGS) entry which is preliminary data.</text>
</comment>
<dbReference type="AlphaFoldDB" id="A0A0G0X477"/>
<protein>
    <recommendedName>
        <fullName evidence="3">DUF948 domain-containing protein</fullName>
    </recommendedName>
</protein>
<reference evidence="1 2" key="1">
    <citation type="journal article" date="2015" name="Nature">
        <title>rRNA introns, odd ribosomes, and small enigmatic genomes across a large radiation of phyla.</title>
        <authorList>
            <person name="Brown C.T."/>
            <person name="Hug L.A."/>
            <person name="Thomas B.C."/>
            <person name="Sharon I."/>
            <person name="Castelle C.J."/>
            <person name="Singh A."/>
            <person name="Wilkins M.J."/>
            <person name="Williams K.H."/>
            <person name="Banfield J.F."/>
        </authorList>
    </citation>
    <scope>NUCLEOTIDE SEQUENCE [LARGE SCALE GENOMIC DNA]</scope>
</reference>
<dbReference type="Proteomes" id="UP000034190">
    <property type="component" value="Unassembled WGS sequence"/>
</dbReference>
<organism evidence="1 2">
    <name type="scientific">Candidatus Falkowbacteria bacterium GW2011_GWA2_41_14</name>
    <dbReference type="NCBI Taxonomy" id="1618635"/>
    <lineage>
        <taxon>Bacteria</taxon>
        <taxon>Candidatus Falkowiibacteriota</taxon>
    </lineage>
</organism>
<proteinExistence type="predicted"/>
<evidence type="ECO:0000313" key="1">
    <source>
        <dbReference type="EMBL" id="KKR91490.1"/>
    </source>
</evidence>